<dbReference type="OrthoDB" id="7388088at2"/>
<feature type="signal peptide" evidence="2">
    <location>
        <begin position="1"/>
        <end position="22"/>
    </location>
</feature>
<name>A0A845A1Z6_9SPHN</name>
<feature type="compositionally biased region" description="Low complexity" evidence="1">
    <location>
        <begin position="47"/>
        <end position="60"/>
    </location>
</feature>
<reference evidence="3 4" key="1">
    <citation type="submission" date="2019-12" db="EMBL/GenBank/DDBJ databases">
        <title>Genomic-based taxomic classification of the family Erythrobacteraceae.</title>
        <authorList>
            <person name="Xu L."/>
        </authorList>
    </citation>
    <scope>NUCLEOTIDE SEQUENCE [LARGE SCALE GENOMIC DNA]</scope>
    <source>
        <strain evidence="3 4">RC4-10-4</strain>
    </source>
</reference>
<sequence length="611" mass="64218">MKRAVWFLNGAALALTSTVALAGDPEDLIPPAFRNQPQTAPSPSPSAAPTSSPSAPGGTPVVQELPDNYRTPSRGLTSQGAPRVALPPGFPSMAEIERMEPDELDVLFGLRPKFDIPVAARRAVERVGVVSREEGGFASASLAGQPAALVRAALVASDGPMVSRWGHILMRRVLASRLDAPRGMDPVEFAALRARALGGMGESAVARALVQDIDGSNYNRALTDAAFNAYLGTGDVLGMCPVARLQSDVREDGEWQLLKALCSAYGGEVRSAERSLDRALGTGAAPEIDVRLAQRYAGAAGEANRAVNIEWDGVEEITPWRFALARALGVELPEGFEVEGANLYADVLIPASPLLDRVSASDAAGARGILSSSAMVDLYSQLYASDRYEASEKGDAALLRDAYVANTAAQRLAAMRSLWEGDEGYGRVVLTAFAAARLPVNEAMQPDADRLIASMLAAGLDANALRWGGVVDEGSLGWALLALAQPVREDIVGSGAVGDFIDGDASAGKRKSAFLIAGLAGLGRLDLDDLADYGEEFGSTYTRTSPWSQKIDRAAAVGNPALVALLAGLGMQGESWERMTPRQLYHIVAALNRVGLSAEARMIAAEAVARG</sequence>
<evidence type="ECO:0000313" key="4">
    <source>
        <dbReference type="Proteomes" id="UP000460626"/>
    </source>
</evidence>
<dbReference type="EMBL" id="WTYH01000001">
    <property type="protein sequence ID" value="MXO92977.1"/>
    <property type="molecule type" value="Genomic_DNA"/>
</dbReference>
<protein>
    <recommendedName>
        <fullName evidence="5">Antifreeze protein</fullName>
    </recommendedName>
</protein>
<gene>
    <name evidence="3" type="ORF">GRI62_05075</name>
</gene>
<dbReference type="AlphaFoldDB" id="A0A845A1Z6"/>
<evidence type="ECO:0000256" key="2">
    <source>
        <dbReference type="SAM" id="SignalP"/>
    </source>
</evidence>
<organism evidence="3 4">
    <name type="scientific">Aurantiacibacter arachoides</name>
    <dbReference type="NCBI Taxonomy" id="1850444"/>
    <lineage>
        <taxon>Bacteria</taxon>
        <taxon>Pseudomonadati</taxon>
        <taxon>Pseudomonadota</taxon>
        <taxon>Alphaproteobacteria</taxon>
        <taxon>Sphingomonadales</taxon>
        <taxon>Erythrobacteraceae</taxon>
        <taxon>Aurantiacibacter</taxon>
    </lineage>
</organism>
<evidence type="ECO:0000256" key="1">
    <source>
        <dbReference type="SAM" id="MobiDB-lite"/>
    </source>
</evidence>
<evidence type="ECO:0000313" key="3">
    <source>
        <dbReference type="EMBL" id="MXO92977.1"/>
    </source>
</evidence>
<feature type="region of interest" description="Disordered" evidence="1">
    <location>
        <begin position="27"/>
        <end position="89"/>
    </location>
</feature>
<evidence type="ECO:0008006" key="5">
    <source>
        <dbReference type="Google" id="ProtNLM"/>
    </source>
</evidence>
<keyword evidence="2" id="KW-0732">Signal</keyword>
<feature type="compositionally biased region" description="Polar residues" evidence="1">
    <location>
        <begin position="70"/>
        <end position="80"/>
    </location>
</feature>
<comment type="caution">
    <text evidence="3">The sequence shown here is derived from an EMBL/GenBank/DDBJ whole genome shotgun (WGS) entry which is preliminary data.</text>
</comment>
<dbReference type="RefSeq" id="WP_131452296.1">
    <property type="nucleotide sequence ID" value="NZ_BMJK01000001.1"/>
</dbReference>
<accession>A0A845A1Z6</accession>
<feature type="chain" id="PRO_5032428949" description="Antifreeze protein" evidence="2">
    <location>
        <begin position="23"/>
        <end position="611"/>
    </location>
</feature>
<proteinExistence type="predicted"/>
<keyword evidence="4" id="KW-1185">Reference proteome</keyword>
<dbReference type="Proteomes" id="UP000460626">
    <property type="component" value="Unassembled WGS sequence"/>
</dbReference>